<evidence type="ECO:0000313" key="3">
    <source>
        <dbReference type="Proteomes" id="UP000230750"/>
    </source>
</evidence>
<gene>
    <name evidence="2" type="ORF">BSL78_20488</name>
</gene>
<dbReference type="AlphaFoldDB" id="A0A2G8K3S5"/>
<proteinExistence type="predicted"/>
<comment type="caution">
    <text evidence="2">The sequence shown here is derived from an EMBL/GenBank/DDBJ whole genome shotgun (WGS) entry which is preliminary data.</text>
</comment>
<dbReference type="InterPro" id="IPR031985">
    <property type="entry name" value="DUF4787"/>
</dbReference>
<keyword evidence="1" id="KW-0732">Signal</keyword>
<evidence type="ECO:0000313" key="2">
    <source>
        <dbReference type="EMBL" id="PIK42657.1"/>
    </source>
</evidence>
<keyword evidence="3" id="KW-1185">Reference proteome</keyword>
<dbReference type="OrthoDB" id="1915375at2759"/>
<sequence>METFDLRKGPWILLILVVLLSSICDWTDGKVAYQFKQHYYRKKPKVEKRFKLARKLCLDTEACRNLHGQDLSKCLRQCLAPSCYEEIYGDDEI</sequence>
<protein>
    <submittedName>
        <fullName evidence="2">Uncharacterized protein</fullName>
    </submittedName>
</protein>
<organism evidence="2 3">
    <name type="scientific">Stichopus japonicus</name>
    <name type="common">Sea cucumber</name>
    <dbReference type="NCBI Taxonomy" id="307972"/>
    <lineage>
        <taxon>Eukaryota</taxon>
        <taxon>Metazoa</taxon>
        <taxon>Echinodermata</taxon>
        <taxon>Eleutherozoa</taxon>
        <taxon>Echinozoa</taxon>
        <taxon>Holothuroidea</taxon>
        <taxon>Aspidochirotacea</taxon>
        <taxon>Aspidochirotida</taxon>
        <taxon>Stichopodidae</taxon>
        <taxon>Apostichopus</taxon>
    </lineage>
</organism>
<accession>A0A2G8K3S5</accession>
<dbReference type="EMBL" id="MRZV01000917">
    <property type="protein sequence ID" value="PIK42657.1"/>
    <property type="molecule type" value="Genomic_DNA"/>
</dbReference>
<dbReference type="Proteomes" id="UP000230750">
    <property type="component" value="Unassembled WGS sequence"/>
</dbReference>
<dbReference type="Pfam" id="PF16029">
    <property type="entry name" value="DUF4787"/>
    <property type="match status" value="1"/>
</dbReference>
<feature type="chain" id="PRO_5013950107" evidence="1">
    <location>
        <begin position="30"/>
        <end position="93"/>
    </location>
</feature>
<feature type="signal peptide" evidence="1">
    <location>
        <begin position="1"/>
        <end position="29"/>
    </location>
</feature>
<evidence type="ECO:0000256" key="1">
    <source>
        <dbReference type="SAM" id="SignalP"/>
    </source>
</evidence>
<name>A0A2G8K3S5_STIJA</name>
<reference evidence="2 3" key="1">
    <citation type="journal article" date="2017" name="PLoS Biol.">
        <title>The sea cucumber genome provides insights into morphological evolution and visceral regeneration.</title>
        <authorList>
            <person name="Zhang X."/>
            <person name="Sun L."/>
            <person name="Yuan J."/>
            <person name="Sun Y."/>
            <person name="Gao Y."/>
            <person name="Zhang L."/>
            <person name="Li S."/>
            <person name="Dai H."/>
            <person name="Hamel J.F."/>
            <person name="Liu C."/>
            <person name="Yu Y."/>
            <person name="Liu S."/>
            <person name="Lin W."/>
            <person name="Guo K."/>
            <person name="Jin S."/>
            <person name="Xu P."/>
            <person name="Storey K.B."/>
            <person name="Huan P."/>
            <person name="Zhang T."/>
            <person name="Zhou Y."/>
            <person name="Zhang J."/>
            <person name="Lin C."/>
            <person name="Li X."/>
            <person name="Xing L."/>
            <person name="Huo D."/>
            <person name="Sun M."/>
            <person name="Wang L."/>
            <person name="Mercier A."/>
            <person name="Li F."/>
            <person name="Yang H."/>
            <person name="Xiang J."/>
        </authorList>
    </citation>
    <scope>NUCLEOTIDE SEQUENCE [LARGE SCALE GENOMIC DNA]</scope>
    <source>
        <strain evidence="2">Shaxun</strain>
        <tissue evidence="2">Muscle</tissue>
    </source>
</reference>